<dbReference type="PANTHER" id="PTHR13062:SF9">
    <property type="entry name" value="MICROBIAL COLLAGENASE"/>
    <property type="match status" value="1"/>
</dbReference>
<dbReference type="Gene3D" id="1.10.390.20">
    <property type="match status" value="1"/>
</dbReference>
<keyword evidence="7" id="KW-0479">Metal-binding</keyword>
<dbReference type="GO" id="GO:0004222">
    <property type="term" value="F:metalloendopeptidase activity"/>
    <property type="evidence" value="ECO:0007669"/>
    <property type="project" value="UniProtKB-EC"/>
</dbReference>
<feature type="chain" id="PRO_5046723469" description="microbial collagenase" evidence="14">
    <location>
        <begin position="28"/>
        <end position="768"/>
    </location>
</feature>
<dbReference type="Pfam" id="PF08453">
    <property type="entry name" value="Peptidase_M9_N"/>
    <property type="match status" value="1"/>
</dbReference>
<feature type="region of interest" description="Disordered" evidence="13">
    <location>
        <begin position="36"/>
        <end position="61"/>
    </location>
</feature>
<evidence type="ECO:0000256" key="1">
    <source>
        <dbReference type="ARBA" id="ARBA00000424"/>
    </source>
</evidence>
<evidence type="ECO:0000256" key="14">
    <source>
        <dbReference type="SAM" id="SignalP"/>
    </source>
</evidence>
<evidence type="ECO:0000256" key="5">
    <source>
        <dbReference type="ARBA" id="ARBA00022525"/>
    </source>
</evidence>
<evidence type="ECO:0000313" key="18">
    <source>
        <dbReference type="Proteomes" id="UP001181355"/>
    </source>
</evidence>
<keyword evidence="10" id="KW-0862">Zinc</keyword>
<evidence type="ECO:0000256" key="13">
    <source>
        <dbReference type="SAM" id="MobiDB-lite"/>
    </source>
</evidence>
<gene>
    <name evidence="17" type="ORF">RF679_11205</name>
</gene>
<dbReference type="Pfam" id="PF01752">
    <property type="entry name" value="Peptidase_M9"/>
    <property type="match status" value="1"/>
</dbReference>
<comment type="catalytic activity">
    <reaction evidence="1">
        <text>Digestion of native collagen in the triple helical region at Xaa-|-Gly bonds. With synthetic peptides, a preference is shown for Gly at P3 and P1', Pro and Ala at P2 and P2', and hydroxyproline, Ala or Arg at P3'.</text>
        <dbReference type="EC" id="3.4.24.3"/>
    </reaction>
</comment>
<evidence type="ECO:0000256" key="4">
    <source>
        <dbReference type="ARBA" id="ARBA00012653"/>
    </source>
</evidence>
<dbReference type="EC" id="3.4.24.3" evidence="4"/>
<evidence type="ECO:0000256" key="11">
    <source>
        <dbReference type="ARBA" id="ARBA00023049"/>
    </source>
</evidence>
<keyword evidence="18" id="KW-1185">Reference proteome</keyword>
<dbReference type="Proteomes" id="UP001181355">
    <property type="component" value="Chromosome"/>
</dbReference>
<dbReference type="Gene3D" id="2.60.120.380">
    <property type="match status" value="1"/>
</dbReference>
<sequence>MSMKRNHINSLMVAALVAANFCSVASAGELLKRSSRLADEHDHQPAKQAPRPKTPSPLPPSAAQVQFNLPQSKKDLQALYANSNANVKSTANARVGSLMAPAPTTACKDMTTLASYSGAALANYLVSLPDPECTYGLFSLTASQGSTIYSATNMNAVASRFAQEATNYNATNIALVNLTLYLRAGYYLAAGGTIPAPATSVMTNLRTPIKQLVDGSVLYNPNAAWGNTANEVFKLITNLNDEAYYLPSVKNLVVRYTNTPSNPSAANGLLQSSAAGAFTGALTVLFYAHDRANAASLIQDASYPTALNNFVVNNKAALLGSSVAYQLSDTENEAFRFMKYSSLLPVVKPMVKNQLATSSMTGSDSDLWLNAAQAVDYYDSANCAEYGTCGYQTKLADAVLKYSYTCSPTVKIRAQDMTTQQMQDSCAILSAEETYFHKMLLTNNTPVANDNNKSLELVVFDDYTNYSKYAGAIYGIGTDNGGMYLEGDPSVVNNQARFIAHEASWLRPNFSVWNLEHEYVHYLDGRFDMAGDFSAGTAKPTVWWIEGVAEYLSHKNNYQEAIDVAKTGTYKLSTIFGNTYSMSDYVTRAYRWGYMAVRFMNEKHRADIDAMVAKFRVGDYAGYQNYVNAIGTKYDTEFANWVQSATVAGEPPLPSTPVVSLPACSSTSQLGKNCSIKNWSSSSQAYAYIMLPTGAKNLRLFTNGGTGDVDLYVKRGTYPSTTSYDAASLKAGNDESVLLATPTAGQWYYIVLRAKQPFSGVTLSATYD</sequence>
<evidence type="ECO:0000256" key="6">
    <source>
        <dbReference type="ARBA" id="ARBA00022670"/>
    </source>
</evidence>
<protein>
    <recommendedName>
        <fullName evidence="4">microbial collagenase</fullName>
        <ecNumber evidence="4">3.4.24.3</ecNumber>
    </recommendedName>
</protein>
<name>A0ABY9RDH0_9BURK</name>
<evidence type="ECO:0000256" key="7">
    <source>
        <dbReference type="ARBA" id="ARBA00022723"/>
    </source>
</evidence>
<accession>A0ABY9RDH0</accession>
<dbReference type="RefSeq" id="WP_309480713.1">
    <property type="nucleotide sequence ID" value="NZ_CP133720.1"/>
</dbReference>
<proteinExistence type="predicted"/>
<dbReference type="InterPro" id="IPR002169">
    <property type="entry name" value="Peptidase_M9A/M9B"/>
</dbReference>
<feature type="signal peptide" evidence="14">
    <location>
        <begin position="1"/>
        <end position="27"/>
    </location>
</feature>
<evidence type="ECO:0000256" key="8">
    <source>
        <dbReference type="ARBA" id="ARBA00022729"/>
    </source>
</evidence>
<evidence type="ECO:0000256" key="2">
    <source>
        <dbReference type="ARBA" id="ARBA00001947"/>
    </source>
</evidence>
<comment type="cofactor">
    <cofactor evidence="2">
        <name>Zn(2+)</name>
        <dbReference type="ChEBI" id="CHEBI:29105"/>
    </cofactor>
</comment>
<dbReference type="Pfam" id="PF04151">
    <property type="entry name" value="PPC"/>
    <property type="match status" value="1"/>
</dbReference>
<evidence type="ECO:0000256" key="12">
    <source>
        <dbReference type="ARBA" id="ARBA00023145"/>
    </source>
</evidence>
<evidence type="ECO:0000256" key="10">
    <source>
        <dbReference type="ARBA" id="ARBA00022833"/>
    </source>
</evidence>
<evidence type="ECO:0000256" key="3">
    <source>
        <dbReference type="ARBA" id="ARBA00004613"/>
    </source>
</evidence>
<dbReference type="PANTHER" id="PTHR13062">
    <property type="entry name" value="COLLAGENASE"/>
    <property type="match status" value="1"/>
</dbReference>
<comment type="subcellular location">
    <subcellularLocation>
        <location evidence="3">Secreted</location>
    </subcellularLocation>
</comment>
<keyword evidence="5" id="KW-0964">Secreted</keyword>
<keyword evidence="8 14" id="KW-0732">Signal</keyword>
<dbReference type="InterPro" id="IPR013661">
    <property type="entry name" value="Peptidase_M9_N_dom"/>
</dbReference>
<dbReference type="EMBL" id="CP133720">
    <property type="protein sequence ID" value="WMW79214.1"/>
    <property type="molecule type" value="Genomic_DNA"/>
</dbReference>
<dbReference type="PRINTS" id="PR00931">
    <property type="entry name" value="MICOLLPTASE"/>
</dbReference>
<feature type="domain" description="Peptidase C-terminal archaeal/bacterial" evidence="15">
    <location>
        <begin position="688"/>
        <end position="752"/>
    </location>
</feature>
<organism evidence="17 18">
    <name type="scientific">Undibacterium cyanobacteriorum</name>
    <dbReference type="NCBI Taxonomy" id="3073561"/>
    <lineage>
        <taxon>Bacteria</taxon>
        <taxon>Pseudomonadati</taxon>
        <taxon>Pseudomonadota</taxon>
        <taxon>Betaproteobacteria</taxon>
        <taxon>Burkholderiales</taxon>
        <taxon>Oxalobacteraceae</taxon>
        <taxon>Undibacterium</taxon>
    </lineage>
</organism>
<reference evidence="17" key="1">
    <citation type="submission" date="2023-09" db="EMBL/GenBank/DDBJ databases">
        <title>Undibacterium sp. 20NA77.5 isolated from freshwater.</title>
        <authorList>
            <person name="Le V."/>
            <person name="Ko S.-R."/>
            <person name="Ahn C.-Y."/>
            <person name="Oh H.-M."/>
        </authorList>
    </citation>
    <scope>NUCLEOTIDE SEQUENCE</scope>
    <source>
        <strain evidence="17">20NA77.5</strain>
    </source>
</reference>
<keyword evidence="9 17" id="KW-0378">Hydrolase</keyword>
<dbReference type="Gene3D" id="3.40.30.160">
    <property type="entry name" value="Collagenase ColT, N-terminal domain"/>
    <property type="match status" value="1"/>
</dbReference>
<keyword evidence="12" id="KW-0865">Zymogen</keyword>
<evidence type="ECO:0000313" key="17">
    <source>
        <dbReference type="EMBL" id="WMW79214.1"/>
    </source>
</evidence>
<feature type="domain" description="Peptidase M9 collagenase N-terminal" evidence="16">
    <location>
        <begin position="109"/>
        <end position="259"/>
    </location>
</feature>
<feature type="compositionally biased region" description="Basic and acidic residues" evidence="13">
    <location>
        <begin position="36"/>
        <end position="45"/>
    </location>
</feature>
<evidence type="ECO:0000259" key="15">
    <source>
        <dbReference type="Pfam" id="PF04151"/>
    </source>
</evidence>
<keyword evidence="6" id="KW-0645">Protease</keyword>
<evidence type="ECO:0000259" key="16">
    <source>
        <dbReference type="Pfam" id="PF08453"/>
    </source>
</evidence>
<dbReference type="InterPro" id="IPR007280">
    <property type="entry name" value="Peptidase_C_arc/bac"/>
</dbReference>
<keyword evidence="11" id="KW-0482">Metalloprotease</keyword>
<evidence type="ECO:0000256" key="9">
    <source>
        <dbReference type="ARBA" id="ARBA00022801"/>
    </source>
</evidence>